<dbReference type="Pfam" id="PF13188">
    <property type="entry name" value="PAS_8"/>
    <property type="match status" value="1"/>
</dbReference>
<dbReference type="GO" id="GO:0009927">
    <property type="term" value="F:histidine phosphotransfer kinase activity"/>
    <property type="evidence" value="ECO:0007669"/>
    <property type="project" value="TreeGrafter"/>
</dbReference>
<dbReference type="EMBL" id="JACICC010000003">
    <property type="protein sequence ID" value="MBB3809666.1"/>
    <property type="molecule type" value="Genomic_DNA"/>
</dbReference>
<organism evidence="8 9">
    <name type="scientific">Pseudochelatococcus contaminans</name>
    <dbReference type="NCBI Taxonomy" id="1538103"/>
    <lineage>
        <taxon>Bacteria</taxon>
        <taxon>Pseudomonadati</taxon>
        <taxon>Pseudomonadota</taxon>
        <taxon>Alphaproteobacteria</taxon>
        <taxon>Hyphomicrobiales</taxon>
        <taxon>Chelatococcaceae</taxon>
        <taxon>Pseudochelatococcus</taxon>
    </lineage>
</organism>
<dbReference type="SUPFAM" id="SSF47384">
    <property type="entry name" value="Homodimeric domain of signal transducing histidine kinase"/>
    <property type="match status" value="1"/>
</dbReference>
<evidence type="ECO:0000256" key="3">
    <source>
        <dbReference type="ARBA" id="ARBA00022553"/>
    </source>
</evidence>
<keyword evidence="4" id="KW-0808">Transferase</keyword>
<evidence type="ECO:0000313" key="9">
    <source>
        <dbReference type="Proteomes" id="UP000537592"/>
    </source>
</evidence>
<dbReference type="PRINTS" id="PR00344">
    <property type="entry name" value="BCTRLSENSOR"/>
</dbReference>
<reference evidence="8 9" key="1">
    <citation type="submission" date="2020-08" db="EMBL/GenBank/DDBJ databases">
        <title>Genomic Encyclopedia of Type Strains, Phase IV (KMG-IV): sequencing the most valuable type-strain genomes for metagenomic binning, comparative biology and taxonomic classification.</title>
        <authorList>
            <person name="Goeker M."/>
        </authorList>
    </citation>
    <scope>NUCLEOTIDE SEQUENCE [LARGE SCALE GENOMIC DNA]</scope>
    <source>
        <strain evidence="8 9">DSM 28760</strain>
    </source>
</reference>
<feature type="domain" description="Histidine kinase" evidence="7">
    <location>
        <begin position="592"/>
        <end position="807"/>
    </location>
</feature>
<proteinExistence type="predicted"/>
<protein>
    <recommendedName>
        <fullName evidence="2">histidine kinase</fullName>
        <ecNumber evidence="2">2.7.13.3</ecNumber>
    </recommendedName>
</protein>
<dbReference type="InterPro" id="IPR036097">
    <property type="entry name" value="HisK_dim/P_sf"/>
</dbReference>
<dbReference type="InterPro" id="IPR036890">
    <property type="entry name" value="HATPase_C_sf"/>
</dbReference>
<dbReference type="SUPFAM" id="SSF55785">
    <property type="entry name" value="PYP-like sensor domain (PAS domain)"/>
    <property type="match status" value="3"/>
</dbReference>
<keyword evidence="6" id="KW-1133">Transmembrane helix</keyword>
<feature type="transmembrane region" description="Helical" evidence="6">
    <location>
        <begin position="33"/>
        <end position="54"/>
    </location>
</feature>
<keyword evidence="6" id="KW-0812">Transmembrane</keyword>
<evidence type="ECO:0000313" key="8">
    <source>
        <dbReference type="EMBL" id="MBB3809666.1"/>
    </source>
</evidence>
<dbReference type="EC" id="2.7.13.3" evidence="2"/>
<dbReference type="SUPFAM" id="SSF55874">
    <property type="entry name" value="ATPase domain of HSP90 chaperone/DNA topoisomerase II/histidine kinase"/>
    <property type="match status" value="1"/>
</dbReference>
<name>A0A7W5Z3W2_9HYPH</name>
<evidence type="ECO:0000256" key="4">
    <source>
        <dbReference type="ARBA" id="ARBA00022679"/>
    </source>
</evidence>
<dbReference type="Pfam" id="PF02518">
    <property type="entry name" value="HATPase_c"/>
    <property type="match status" value="1"/>
</dbReference>
<dbReference type="SMART" id="SM00388">
    <property type="entry name" value="HisKA"/>
    <property type="match status" value="1"/>
</dbReference>
<dbReference type="Gene3D" id="1.10.287.130">
    <property type="match status" value="1"/>
</dbReference>
<dbReference type="Pfam" id="PF12860">
    <property type="entry name" value="PAS_7"/>
    <property type="match status" value="2"/>
</dbReference>
<keyword evidence="5 8" id="KW-0418">Kinase</keyword>
<dbReference type="Proteomes" id="UP000537592">
    <property type="component" value="Unassembled WGS sequence"/>
</dbReference>
<dbReference type="InterPro" id="IPR035965">
    <property type="entry name" value="PAS-like_dom_sf"/>
</dbReference>
<dbReference type="InterPro" id="IPR003661">
    <property type="entry name" value="HisK_dim/P_dom"/>
</dbReference>
<comment type="caution">
    <text evidence="8">The sequence shown here is derived from an EMBL/GenBank/DDBJ whole genome shotgun (WGS) entry which is preliminary data.</text>
</comment>
<keyword evidence="9" id="KW-1185">Reference proteome</keyword>
<dbReference type="InterPro" id="IPR005467">
    <property type="entry name" value="His_kinase_dom"/>
</dbReference>
<sequence length="822" mass="88529">MAAVCVADPLRAQGAGPSASLPEVGFASGAHSIAVLACFIGLVSAFAMAVVALGRERAKGQRARSVLVGELAELRARYDRYATLIAAEPQIIVSWPSRRGDPVIEGDTDLVVPGQPARRVLAFGAWLAPAHAQALESALDALKNGGERFRLGLRSIDGRYFEADGRAISGQAVFRLRETTVERQELTRAREALTSARGDLSALRTMLDALAQPIWLRDREGALIWVNLAYAAAVGASDASEVVARQIEILNADVRSSARETVTNGAIYAGRVKSLVRGVELALDVVESPGGSGAAGMATDITAVEIAREDLMRLKQAHARTLDRLPTAVAIFGADKRLVFHNAAYRKLWGLDEEVLASAPSDSDILERLRNERKLPEQADFRKWKGELFMAYRAADPKDHWWYLPDGRTLHVVVTPNVPARSGAPAGGVTYVFDDVTERFSLESRYNALMRMQGETLDSLREGVAVFGSDGGLKLSNPAFSELWKLDDDTITGRPHVDVIANHCAALSADTTVWADIRMAVAGLYDKRTRRTFRVNRLDGATLDCATAPLPDGSTLLTFTDMTASVSVERALTERTEALEAASRIRDDFLRHVSFELRLPLNSAIGFAQLLAEETVGPLNSKQREYADHIKRSSESLLTLINDILDLTIIDNGGLEMTFADVDVAEAVAAAIRGIEDRLAEKDVRLRVEVPVDIGVFQADAKRVRQVLYNLLSSAVGASAGGSSITVSASRVGEFIHLAVIDSGNGLTEAQIERLLSREPARADVGLSVDVGLSLVRAFVALHGGRIEASSSPGEGTRVICIFPVARPEVDHDGRGGKVAAA</sequence>
<gene>
    <name evidence="8" type="ORF">FHS81_001748</name>
</gene>
<evidence type="ECO:0000256" key="1">
    <source>
        <dbReference type="ARBA" id="ARBA00000085"/>
    </source>
</evidence>
<comment type="catalytic activity">
    <reaction evidence="1">
        <text>ATP + protein L-histidine = ADP + protein N-phospho-L-histidine.</text>
        <dbReference type="EC" id="2.7.13.3"/>
    </reaction>
</comment>
<dbReference type="InterPro" id="IPR000014">
    <property type="entry name" value="PAS"/>
</dbReference>
<dbReference type="CDD" id="cd00082">
    <property type="entry name" value="HisKA"/>
    <property type="match status" value="1"/>
</dbReference>
<evidence type="ECO:0000256" key="5">
    <source>
        <dbReference type="ARBA" id="ARBA00022777"/>
    </source>
</evidence>
<dbReference type="Gene3D" id="3.30.565.10">
    <property type="entry name" value="Histidine kinase-like ATPase, C-terminal domain"/>
    <property type="match status" value="1"/>
</dbReference>
<dbReference type="PANTHER" id="PTHR43047:SF72">
    <property type="entry name" value="OSMOSENSING HISTIDINE PROTEIN KINASE SLN1"/>
    <property type="match status" value="1"/>
</dbReference>
<dbReference type="PROSITE" id="PS50109">
    <property type="entry name" value="HIS_KIN"/>
    <property type="match status" value="1"/>
</dbReference>
<dbReference type="AlphaFoldDB" id="A0A7W5Z3W2"/>
<accession>A0A7W5Z3W2</accession>
<evidence type="ECO:0000256" key="6">
    <source>
        <dbReference type="SAM" id="Phobius"/>
    </source>
</evidence>
<keyword evidence="6" id="KW-0472">Membrane</keyword>
<evidence type="ECO:0000259" key="7">
    <source>
        <dbReference type="PROSITE" id="PS50109"/>
    </source>
</evidence>
<dbReference type="InterPro" id="IPR004358">
    <property type="entry name" value="Sig_transdc_His_kin-like_C"/>
</dbReference>
<dbReference type="GO" id="GO:0005886">
    <property type="term" value="C:plasma membrane"/>
    <property type="evidence" value="ECO:0007669"/>
    <property type="project" value="TreeGrafter"/>
</dbReference>
<evidence type="ECO:0000256" key="2">
    <source>
        <dbReference type="ARBA" id="ARBA00012438"/>
    </source>
</evidence>
<keyword evidence="3" id="KW-0597">Phosphoprotein</keyword>
<dbReference type="PANTHER" id="PTHR43047">
    <property type="entry name" value="TWO-COMPONENT HISTIDINE PROTEIN KINASE"/>
    <property type="match status" value="1"/>
</dbReference>
<dbReference type="Gene3D" id="3.30.450.20">
    <property type="entry name" value="PAS domain"/>
    <property type="match status" value="2"/>
</dbReference>
<dbReference type="GO" id="GO:0000155">
    <property type="term" value="F:phosphorelay sensor kinase activity"/>
    <property type="evidence" value="ECO:0007669"/>
    <property type="project" value="InterPro"/>
</dbReference>
<dbReference type="SMART" id="SM00387">
    <property type="entry name" value="HATPase_c"/>
    <property type="match status" value="1"/>
</dbReference>
<dbReference type="Pfam" id="PF00512">
    <property type="entry name" value="HisKA"/>
    <property type="match status" value="1"/>
</dbReference>
<dbReference type="InterPro" id="IPR003594">
    <property type="entry name" value="HATPase_dom"/>
</dbReference>